<dbReference type="AlphaFoldDB" id="A0A182VB37"/>
<name>A0A182VB37_ANOME</name>
<dbReference type="VEuPathDB" id="VectorBase:AMEM21_001144"/>
<dbReference type="EnsemblMetazoa" id="AMEM011931-RA">
    <property type="protein sequence ID" value="AMEM011931-PA"/>
    <property type="gene ID" value="AMEM011931"/>
</dbReference>
<sequence length="284" mass="31190">MTIERDGTDILEDSADVKINRHSLRMGSSDDEDRRYRAAASSSTMDPLGGCRNYQLLSVLAQRICSLVVCLIKHVQQENGAVQSVLRQALLPMHRALTEFLFGQAHSSQHFSPLQLRGSTHSLLSLPSMPLYPNHPSVHQPTLERFPSFRGNITPPEGSITPPRGSTPPSWLGGTPIGFTSTPLRTPTVRPQPEPFALINQLLTAMRTSNGGNLSNVTEQYASDPVFRERALRELDELRSCIAPQLGGACNGAGQAVRALLDRVEQAEITLSMLINNLEQLQNH</sequence>
<protein>
    <submittedName>
        <fullName evidence="2">Uncharacterized protein</fullName>
    </submittedName>
</protein>
<keyword evidence="3" id="KW-1185">Reference proteome</keyword>
<accession>A0A182VB37</accession>
<feature type="coiled-coil region" evidence="1">
    <location>
        <begin position="257"/>
        <end position="284"/>
    </location>
</feature>
<reference evidence="2" key="1">
    <citation type="submission" date="2020-05" db="UniProtKB">
        <authorList>
            <consortium name="EnsemblMetazoa"/>
        </authorList>
    </citation>
    <scope>IDENTIFICATION</scope>
    <source>
        <strain evidence="2">MAF</strain>
    </source>
</reference>
<evidence type="ECO:0000313" key="3">
    <source>
        <dbReference type="Proteomes" id="UP000075903"/>
    </source>
</evidence>
<proteinExistence type="predicted"/>
<dbReference type="Proteomes" id="UP000075903">
    <property type="component" value="Unassembled WGS sequence"/>
</dbReference>
<keyword evidence="1" id="KW-0175">Coiled coil</keyword>
<organism evidence="2 3">
    <name type="scientific">Anopheles merus</name>
    <name type="common">Mosquito</name>
    <dbReference type="NCBI Taxonomy" id="30066"/>
    <lineage>
        <taxon>Eukaryota</taxon>
        <taxon>Metazoa</taxon>
        <taxon>Ecdysozoa</taxon>
        <taxon>Arthropoda</taxon>
        <taxon>Hexapoda</taxon>
        <taxon>Insecta</taxon>
        <taxon>Pterygota</taxon>
        <taxon>Neoptera</taxon>
        <taxon>Endopterygota</taxon>
        <taxon>Diptera</taxon>
        <taxon>Nematocera</taxon>
        <taxon>Culicoidea</taxon>
        <taxon>Culicidae</taxon>
        <taxon>Anophelinae</taxon>
        <taxon>Anopheles</taxon>
    </lineage>
</organism>
<dbReference type="VEuPathDB" id="VectorBase:AMEM011931"/>
<evidence type="ECO:0000256" key="1">
    <source>
        <dbReference type="SAM" id="Coils"/>
    </source>
</evidence>
<evidence type="ECO:0000313" key="2">
    <source>
        <dbReference type="EnsemblMetazoa" id="AMEM011931-PA"/>
    </source>
</evidence>